<evidence type="ECO:0000256" key="2">
    <source>
        <dbReference type="ARBA" id="ARBA00022840"/>
    </source>
</evidence>
<dbReference type="SUPFAM" id="SSF52540">
    <property type="entry name" value="P-loop containing nucleoside triphosphate hydrolases"/>
    <property type="match status" value="1"/>
</dbReference>
<evidence type="ECO:0000313" key="3">
    <source>
        <dbReference type="EMBL" id="KMZ62534.1"/>
    </source>
</evidence>
<dbReference type="EMBL" id="LFYR01001351">
    <property type="protein sequence ID" value="KMZ62534.1"/>
    <property type="molecule type" value="Genomic_DNA"/>
</dbReference>
<keyword evidence="2" id="KW-0067">ATP-binding</keyword>
<sequence>MFEELTHWLVQSLCCFKGYMNIFNEVLEADLANLDETDSGLDIDALQDVVKAVNGLLTQKNSILMITHYRNQKTQIR</sequence>
<gene>
    <name evidence="3" type="ORF">ZOSMA_45G00790</name>
</gene>
<keyword evidence="1" id="KW-0547">Nucleotide-binding</keyword>
<dbReference type="PANTHER" id="PTHR43204">
    <property type="entry name" value="ABC TRANSPORTER I FAMILY MEMBER 6, CHLOROPLASTIC"/>
    <property type="match status" value="1"/>
</dbReference>
<dbReference type="PANTHER" id="PTHR43204:SF1">
    <property type="entry name" value="ABC TRANSPORTER I FAMILY MEMBER 6, CHLOROPLASTIC"/>
    <property type="match status" value="1"/>
</dbReference>
<evidence type="ECO:0000313" key="4">
    <source>
        <dbReference type="Proteomes" id="UP000036987"/>
    </source>
</evidence>
<proteinExistence type="predicted"/>
<protein>
    <submittedName>
        <fullName evidence="3">Uncharacterized protein</fullName>
    </submittedName>
</protein>
<dbReference type="InterPro" id="IPR010230">
    <property type="entry name" value="FeS-cluster_ATPase_SufC"/>
</dbReference>
<dbReference type="GO" id="GO:0005524">
    <property type="term" value="F:ATP binding"/>
    <property type="evidence" value="ECO:0007669"/>
    <property type="project" value="UniProtKB-KW"/>
</dbReference>
<organism evidence="3 4">
    <name type="scientific">Zostera marina</name>
    <name type="common">Eelgrass</name>
    <dbReference type="NCBI Taxonomy" id="29655"/>
    <lineage>
        <taxon>Eukaryota</taxon>
        <taxon>Viridiplantae</taxon>
        <taxon>Streptophyta</taxon>
        <taxon>Embryophyta</taxon>
        <taxon>Tracheophyta</taxon>
        <taxon>Spermatophyta</taxon>
        <taxon>Magnoliopsida</taxon>
        <taxon>Liliopsida</taxon>
        <taxon>Zosteraceae</taxon>
        <taxon>Zostera</taxon>
    </lineage>
</organism>
<dbReference type="Proteomes" id="UP000036987">
    <property type="component" value="Unassembled WGS sequence"/>
</dbReference>
<dbReference type="STRING" id="29655.A0A0K9P0M4"/>
<dbReference type="Gene3D" id="6.10.330.10">
    <property type="match status" value="1"/>
</dbReference>
<keyword evidence="4" id="KW-1185">Reference proteome</keyword>
<name>A0A0K9P0M4_ZOSMR</name>
<evidence type="ECO:0000256" key="1">
    <source>
        <dbReference type="ARBA" id="ARBA00022741"/>
    </source>
</evidence>
<accession>A0A0K9P0M4</accession>
<dbReference type="OrthoDB" id="6500128at2759"/>
<dbReference type="AlphaFoldDB" id="A0A0K9P0M4"/>
<dbReference type="InterPro" id="IPR027417">
    <property type="entry name" value="P-loop_NTPase"/>
</dbReference>
<comment type="caution">
    <text evidence="3">The sequence shown here is derived from an EMBL/GenBank/DDBJ whole genome shotgun (WGS) entry which is preliminary data.</text>
</comment>
<reference evidence="4" key="1">
    <citation type="journal article" date="2016" name="Nature">
        <title>The genome of the seagrass Zostera marina reveals angiosperm adaptation to the sea.</title>
        <authorList>
            <person name="Olsen J.L."/>
            <person name="Rouze P."/>
            <person name="Verhelst B."/>
            <person name="Lin Y.-C."/>
            <person name="Bayer T."/>
            <person name="Collen J."/>
            <person name="Dattolo E."/>
            <person name="De Paoli E."/>
            <person name="Dittami S."/>
            <person name="Maumus F."/>
            <person name="Michel G."/>
            <person name="Kersting A."/>
            <person name="Lauritano C."/>
            <person name="Lohaus R."/>
            <person name="Toepel M."/>
            <person name="Tonon T."/>
            <person name="Vanneste K."/>
            <person name="Amirebrahimi M."/>
            <person name="Brakel J."/>
            <person name="Bostroem C."/>
            <person name="Chovatia M."/>
            <person name="Grimwood J."/>
            <person name="Jenkins J.W."/>
            <person name="Jueterbock A."/>
            <person name="Mraz A."/>
            <person name="Stam W.T."/>
            <person name="Tice H."/>
            <person name="Bornberg-Bauer E."/>
            <person name="Green P.J."/>
            <person name="Pearson G.A."/>
            <person name="Procaccini G."/>
            <person name="Duarte C.M."/>
            <person name="Schmutz J."/>
            <person name="Reusch T.B.H."/>
            <person name="Van de Peer Y."/>
        </authorList>
    </citation>
    <scope>NUCLEOTIDE SEQUENCE [LARGE SCALE GENOMIC DNA]</scope>
    <source>
        <strain evidence="4">cv. Finnish</strain>
    </source>
</reference>